<comment type="function">
    <text evidence="1">Alpha-L-fucosidase is responsible for hydrolyzing the alpha-1,6-linked fucose joined to the reducing-end N-acetylglucosamine of the carbohydrate moieties of glycoproteins.</text>
</comment>
<evidence type="ECO:0000256" key="6">
    <source>
        <dbReference type="ARBA" id="ARBA00023295"/>
    </source>
</evidence>
<organism evidence="9 10">
    <name type="scientific">Mucilaginibacter mallensis</name>
    <dbReference type="NCBI Taxonomy" id="652787"/>
    <lineage>
        <taxon>Bacteria</taxon>
        <taxon>Pseudomonadati</taxon>
        <taxon>Bacteroidota</taxon>
        <taxon>Sphingobacteriia</taxon>
        <taxon>Sphingobacteriales</taxon>
        <taxon>Sphingobacteriaceae</taxon>
        <taxon>Mucilaginibacter</taxon>
    </lineage>
</organism>
<dbReference type="SMART" id="SM00812">
    <property type="entry name" value="Alpha_L_fucos"/>
    <property type="match status" value="1"/>
</dbReference>
<evidence type="ECO:0000259" key="8">
    <source>
        <dbReference type="Pfam" id="PF01120"/>
    </source>
</evidence>
<dbReference type="EMBL" id="LT629740">
    <property type="protein sequence ID" value="SDS35650.1"/>
    <property type="molecule type" value="Genomic_DNA"/>
</dbReference>
<keyword evidence="5" id="KW-0378">Hydrolase</keyword>
<dbReference type="PANTHER" id="PTHR10030:SF37">
    <property type="entry name" value="ALPHA-L-FUCOSIDASE-RELATED"/>
    <property type="match status" value="1"/>
</dbReference>
<dbReference type="PIRSF" id="PIRSF001092">
    <property type="entry name" value="Alpha-L-fucosidase"/>
    <property type="match status" value="1"/>
</dbReference>
<dbReference type="GO" id="GO:0006004">
    <property type="term" value="P:fucose metabolic process"/>
    <property type="evidence" value="ECO:0007669"/>
    <property type="project" value="InterPro"/>
</dbReference>
<dbReference type="OrthoDB" id="107551at2"/>
<proteinExistence type="inferred from homology"/>
<gene>
    <name evidence="9" type="ORF">SAMN05216490_1007</name>
</gene>
<dbReference type="SUPFAM" id="SSF51445">
    <property type="entry name" value="(Trans)glycosidases"/>
    <property type="match status" value="1"/>
</dbReference>
<keyword evidence="6" id="KW-0326">Glycosidase</keyword>
<dbReference type="Pfam" id="PF01120">
    <property type="entry name" value="Alpha_L_fucos"/>
    <property type="match status" value="1"/>
</dbReference>
<name>A0A1H1RIX6_MUCMA</name>
<evidence type="ECO:0000313" key="9">
    <source>
        <dbReference type="EMBL" id="SDS35650.1"/>
    </source>
</evidence>
<dbReference type="InterPro" id="IPR017853">
    <property type="entry name" value="GH"/>
</dbReference>
<dbReference type="InterPro" id="IPR013780">
    <property type="entry name" value="Glyco_hydro_b"/>
</dbReference>
<accession>A0A1H1RIX6</accession>
<keyword evidence="4" id="KW-0732">Signal</keyword>
<evidence type="ECO:0000256" key="5">
    <source>
        <dbReference type="ARBA" id="ARBA00022801"/>
    </source>
</evidence>
<dbReference type="InterPro" id="IPR000933">
    <property type="entry name" value="Glyco_hydro_29"/>
</dbReference>
<dbReference type="GO" id="GO:0005764">
    <property type="term" value="C:lysosome"/>
    <property type="evidence" value="ECO:0007669"/>
    <property type="project" value="TreeGrafter"/>
</dbReference>
<dbReference type="InterPro" id="IPR057739">
    <property type="entry name" value="Glyco_hydro_29_N"/>
</dbReference>
<dbReference type="GO" id="GO:0016139">
    <property type="term" value="P:glycoside catabolic process"/>
    <property type="evidence" value="ECO:0007669"/>
    <property type="project" value="TreeGrafter"/>
</dbReference>
<keyword evidence="10" id="KW-1185">Reference proteome</keyword>
<dbReference type="GO" id="GO:0004560">
    <property type="term" value="F:alpha-L-fucosidase activity"/>
    <property type="evidence" value="ECO:0007669"/>
    <property type="project" value="InterPro"/>
</dbReference>
<dbReference type="PANTHER" id="PTHR10030">
    <property type="entry name" value="ALPHA-L-FUCOSIDASE"/>
    <property type="match status" value="1"/>
</dbReference>
<feature type="domain" description="Glycoside hydrolase family 29 N-terminal" evidence="8">
    <location>
        <begin position="31"/>
        <end position="336"/>
    </location>
</feature>
<comment type="similarity">
    <text evidence="2">Belongs to the glycosyl hydrolase 29 family.</text>
</comment>
<dbReference type="Gene3D" id="3.20.20.80">
    <property type="entry name" value="Glycosidases"/>
    <property type="match status" value="1"/>
</dbReference>
<dbReference type="STRING" id="652787.SAMN05216490_1007"/>
<evidence type="ECO:0000313" key="10">
    <source>
        <dbReference type="Proteomes" id="UP000199679"/>
    </source>
</evidence>
<feature type="site" description="May be important for catalysis" evidence="7">
    <location>
        <position position="269"/>
    </location>
</feature>
<dbReference type="EC" id="3.2.1.51" evidence="3"/>
<evidence type="ECO:0000256" key="7">
    <source>
        <dbReference type="PIRSR" id="PIRSR001092-1"/>
    </source>
</evidence>
<dbReference type="InterPro" id="IPR016286">
    <property type="entry name" value="FUC_metazoa-typ"/>
</dbReference>
<sequence length="438" mass="49730">MKYFFSLLILLSCVAKPKAQTLIDPTIKTPHAVMDDFMDQRFGMFIHWGPVTLRGTEIGWSRGHEVPTAEYDSLYKEFDPILFNADAWVKTAKDAGMKYVVITAKHHDGFCLWPTKSSDYNIMNTPFKKDVVGELAAACKKYNLKFCIYFTVLDWHDPHYPNHNGASPPDSLVNMNEFVKTMKSELKELVTTYHPYMLWFDGNWEKPWKNEYAVDVYTYLKQLDPNVIINNRLGANDEHVTLNSRSIGDYATPEQVIGALDMNTPWETCMTICTQWAWKPNDKMKSLKECLQTLVKTAGGNGNLLFNVGPMPDGRMEQRQVTRLKEMGDWLKIYGESIYGTKGGPFAPNNDFATTRKGNKLYVHVFEKKSDLLTLPLATKVKVKQAYLLNGGEIKYSQDTTGNITLQLPDQLPNNNDTVIALELTTSAEAIPVVSHLN</sequence>
<dbReference type="Gene3D" id="2.60.40.1180">
    <property type="entry name" value="Golgi alpha-mannosidase II"/>
    <property type="match status" value="1"/>
</dbReference>
<dbReference type="RefSeq" id="WP_091369928.1">
    <property type="nucleotide sequence ID" value="NZ_LT629740.1"/>
</dbReference>
<dbReference type="Proteomes" id="UP000199679">
    <property type="component" value="Chromosome I"/>
</dbReference>
<protein>
    <recommendedName>
        <fullName evidence="3">alpha-L-fucosidase</fullName>
        <ecNumber evidence="3">3.2.1.51</ecNumber>
    </recommendedName>
</protein>
<evidence type="ECO:0000256" key="2">
    <source>
        <dbReference type="ARBA" id="ARBA00007951"/>
    </source>
</evidence>
<reference evidence="9 10" key="1">
    <citation type="submission" date="2016-10" db="EMBL/GenBank/DDBJ databases">
        <authorList>
            <person name="de Groot N.N."/>
        </authorList>
    </citation>
    <scope>NUCLEOTIDE SEQUENCE [LARGE SCALE GENOMIC DNA]</scope>
    <source>
        <strain evidence="9 10">MP1X4</strain>
    </source>
</reference>
<evidence type="ECO:0000256" key="4">
    <source>
        <dbReference type="ARBA" id="ARBA00022729"/>
    </source>
</evidence>
<evidence type="ECO:0000256" key="1">
    <source>
        <dbReference type="ARBA" id="ARBA00004071"/>
    </source>
</evidence>
<evidence type="ECO:0000256" key="3">
    <source>
        <dbReference type="ARBA" id="ARBA00012662"/>
    </source>
</evidence>
<dbReference type="AlphaFoldDB" id="A0A1H1RIX6"/>
<dbReference type="PRINTS" id="PR00741">
    <property type="entry name" value="GLHYDRLASE29"/>
</dbReference>